<dbReference type="Gene3D" id="3.10.620.30">
    <property type="match status" value="1"/>
</dbReference>
<evidence type="ECO:0000313" key="1">
    <source>
        <dbReference type="EMBL" id="RLG70798.1"/>
    </source>
</evidence>
<evidence type="ECO:0008006" key="3">
    <source>
        <dbReference type="Google" id="ProtNLM"/>
    </source>
</evidence>
<sequence>MDENLCRLYEALLKKYRELINENERKTVGEIKGLVNKEDLTVLSFIDQFKPKEYNFERDYLDVLKKCYEFVVKEISYAKLDFELNYWFDASEILKYKVGDDEDIAIFLCSVMFALGDNNAAIVVFELEDYSTHAVVITEFGGKFILLDATQKVEFERFIGRKEEVLEKYRFKGKRIKRPVYKFNHFHYEQFV</sequence>
<dbReference type="SUPFAM" id="SSF54001">
    <property type="entry name" value="Cysteine proteinases"/>
    <property type="match status" value="1"/>
</dbReference>
<accession>A0A497JHY9</accession>
<proteinExistence type="predicted"/>
<comment type="caution">
    <text evidence="1">The sequence shown here is derived from an EMBL/GenBank/DDBJ whole genome shotgun (WGS) entry which is preliminary data.</text>
</comment>
<protein>
    <recommendedName>
        <fullName evidence="3">Transglutaminase-like domain-containing protein</fullName>
    </recommendedName>
</protein>
<dbReference type="AlphaFoldDB" id="A0A497JHY9"/>
<evidence type="ECO:0000313" key="2">
    <source>
        <dbReference type="Proteomes" id="UP000278031"/>
    </source>
</evidence>
<dbReference type="EMBL" id="QMWP01000031">
    <property type="protein sequence ID" value="RLG70798.1"/>
    <property type="molecule type" value="Genomic_DNA"/>
</dbReference>
<organism evidence="1 2">
    <name type="scientific">Candidatus Iainarchaeum sp</name>
    <dbReference type="NCBI Taxonomy" id="3101447"/>
    <lineage>
        <taxon>Archaea</taxon>
        <taxon>Candidatus Iainarchaeota</taxon>
        <taxon>Candidatus Iainarchaeia</taxon>
        <taxon>Candidatus Iainarchaeales</taxon>
        <taxon>Candidatus Iainarchaeaceae</taxon>
        <taxon>Candidatus Iainarchaeum</taxon>
    </lineage>
</organism>
<reference evidence="1 2" key="1">
    <citation type="submission" date="2018-06" db="EMBL/GenBank/DDBJ databases">
        <title>Extensive metabolic versatility and redundancy in microbially diverse, dynamic hydrothermal sediments.</title>
        <authorList>
            <person name="Dombrowski N."/>
            <person name="Teske A."/>
            <person name="Baker B.J."/>
        </authorList>
    </citation>
    <scope>NUCLEOTIDE SEQUENCE [LARGE SCALE GENOMIC DNA]</scope>
    <source>
        <strain evidence="1">B51_G17</strain>
    </source>
</reference>
<dbReference type="Proteomes" id="UP000278031">
    <property type="component" value="Unassembled WGS sequence"/>
</dbReference>
<gene>
    <name evidence="1" type="ORF">DRO04_01130</name>
</gene>
<name>A0A497JHY9_9ARCH</name>
<dbReference type="InterPro" id="IPR038765">
    <property type="entry name" value="Papain-like_cys_pep_sf"/>
</dbReference>